<proteinExistence type="predicted"/>
<dbReference type="OrthoDB" id="6730379at2759"/>
<accession>A0A0C3C063</accession>
<organism evidence="8 9">
    <name type="scientific">Piloderma croceum (strain F 1598)</name>
    <dbReference type="NCBI Taxonomy" id="765440"/>
    <lineage>
        <taxon>Eukaryota</taxon>
        <taxon>Fungi</taxon>
        <taxon>Dikarya</taxon>
        <taxon>Basidiomycota</taxon>
        <taxon>Agaricomycotina</taxon>
        <taxon>Agaricomycetes</taxon>
        <taxon>Agaricomycetidae</taxon>
        <taxon>Atheliales</taxon>
        <taxon>Atheliaceae</taxon>
        <taxon>Piloderma</taxon>
    </lineage>
</organism>
<dbReference type="AlphaFoldDB" id="A0A0C3C063"/>
<dbReference type="PROSITE" id="PS50850">
    <property type="entry name" value="MFS"/>
    <property type="match status" value="1"/>
</dbReference>
<reference evidence="8 9" key="1">
    <citation type="submission" date="2014-04" db="EMBL/GenBank/DDBJ databases">
        <authorList>
            <consortium name="DOE Joint Genome Institute"/>
            <person name="Kuo A."/>
            <person name="Tarkka M."/>
            <person name="Buscot F."/>
            <person name="Kohler A."/>
            <person name="Nagy L.G."/>
            <person name="Floudas D."/>
            <person name="Copeland A."/>
            <person name="Barry K.W."/>
            <person name="Cichocki N."/>
            <person name="Veneault-Fourrey C."/>
            <person name="LaButti K."/>
            <person name="Lindquist E.A."/>
            <person name="Lipzen A."/>
            <person name="Lundell T."/>
            <person name="Morin E."/>
            <person name="Murat C."/>
            <person name="Sun H."/>
            <person name="Tunlid A."/>
            <person name="Henrissat B."/>
            <person name="Grigoriev I.V."/>
            <person name="Hibbett D.S."/>
            <person name="Martin F."/>
            <person name="Nordberg H.P."/>
            <person name="Cantor M.N."/>
            <person name="Hua S.X."/>
        </authorList>
    </citation>
    <scope>NUCLEOTIDE SEQUENCE [LARGE SCALE GENOMIC DNA]</scope>
    <source>
        <strain evidence="8 9">F 1598</strain>
    </source>
</reference>
<keyword evidence="2" id="KW-0813">Transport</keyword>
<keyword evidence="3 6" id="KW-0812">Transmembrane</keyword>
<feature type="transmembrane region" description="Helical" evidence="6">
    <location>
        <begin position="189"/>
        <end position="209"/>
    </location>
</feature>
<feature type="transmembrane region" description="Helical" evidence="6">
    <location>
        <begin position="125"/>
        <end position="147"/>
    </location>
</feature>
<evidence type="ECO:0000256" key="1">
    <source>
        <dbReference type="ARBA" id="ARBA00004141"/>
    </source>
</evidence>
<keyword evidence="4 6" id="KW-1133">Transmembrane helix</keyword>
<evidence type="ECO:0000256" key="4">
    <source>
        <dbReference type="ARBA" id="ARBA00022989"/>
    </source>
</evidence>
<dbReference type="SUPFAM" id="SSF103473">
    <property type="entry name" value="MFS general substrate transporter"/>
    <property type="match status" value="1"/>
</dbReference>
<keyword evidence="5 6" id="KW-0472">Membrane</keyword>
<evidence type="ECO:0000256" key="6">
    <source>
        <dbReference type="SAM" id="Phobius"/>
    </source>
</evidence>
<dbReference type="GO" id="GO:0022857">
    <property type="term" value="F:transmembrane transporter activity"/>
    <property type="evidence" value="ECO:0007669"/>
    <property type="project" value="InterPro"/>
</dbReference>
<comment type="subcellular location">
    <subcellularLocation>
        <location evidence="1">Membrane</location>
        <topology evidence="1">Multi-pass membrane protein</topology>
    </subcellularLocation>
</comment>
<dbReference type="STRING" id="765440.A0A0C3C063"/>
<dbReference type="PANTHER" id="PTHR43791:SF40">
    <property type="entry name" value="THIAMINE PATHWAY TRANSPORTER THI73"/>
    <property type="match status" value="1"/>
</dbReference>
<name>A0A0C3C063_PILCF</name>
<dbReference type="InParanoid" id="A0A0C3C063"/>
<dbReference type="InterPro" id="IPR011701">
    <property type="entry name" value="MFS"/>
</dbReference>
<evidence type="ECO:0000259" key="7">
    <source>
        <dbReference type="PROSITE" id="PS50850"/>
    </source>
</evidence>
<protein>
    <recommendedName>
        <fullName evidence="7">Major facilitator superfamily (MFS) profile domain-containing protein</fullName>
    </recommendedName>
</protein>
<dbReference type="Pfam" id="PF07690">
    <property type="entry name" value="MFS_1"/>
    <property type="match status" value="1"/>
</dbReference>
<dbReference type="Gene3D" id="1.20.1250.20">
    <property type="entry name" value="MFS general substrate transporter like domains"/>
    <property type="match status" value="1"/>
</dbReference>
<dbReference type="InterPro" id="IPR020846">
    <property type="entry name" value="MFS_dom"/>
</dbReference>
<evidence type="ECO:0000313" key="9">
    <source>
        <dbReference type="Proteomes" id="UP000054166"/>
    </source>
</evidence>
<dbReference type="PANTHER" id="PTHR43791">
    <property type="entry name" value="PERMEASE-RELATED"/>
    <property type="match status" value="1"/>
</dbReference>
<dbReference type="InterPro" id="IPR036259">
    <property type="entry name" value="MFS_trans_sf"/>
</dbReference>
<keyword evidence="9" id="KW-1185">Reference proteome</keyword>
<reference evidence="9" key="2">
    <citation type="submission" date="2015-01" db="EMBL/GenBank/DDBJ databases">
        <title>Evolutionary Origins and Diversification of the Mycorrhizal Mutualists.</title>
        <authorList>
            <consortium name="DOE Joint Genome Institute"/>
            <consortium name="Mycorrhizal Genomics Consortium"/>
            <person name="Kohler A."/>
            <person name="Kuo A."/>
            <person name="Nagy L.G."/>
            <person name="Floudas D."/>
            <person name="Copeland A."/>
            <person name="Barry K.W."/>
            <person name="Cichocki N."/>
            <person name="Veneault-Fourrey C."/>
            <person name="LaButti K."/>
            <person name="Lindquist E.A."/>
            <person name="Lipzen A."/>
            <person name="Lundell T."/>
            <person name="Morin E."/>
            <person name="Murat C."/>
            <person name="Riley R."/>
            <person name="Ohm R."/>
            <person name="Sun H."/>
            <person name="Tunlid A."/>
            <person name="Henrissat B."/>
            <person name="Grigoriev I.V."/>
            <person name="Hibbett D.S."/>
            <person name="Martin F."/>
        </authorList>
    </citation>
    <scope>NUCLEOTIDE SEQUENCE [LARGE SCALE GENOMIC DNA]</scope>
    <source>
        <strain evidence="9">F 1598</strain>
    </source>
</reference>
<dbReference type="GO" id="GO:0016020">
    <property type="term" value="C:membrane"/>
    <property type="evidence" value="ECO:0007669"/>
    <property type="project" value="UniProtKB-SubCell"/>
</dbReference>
<evidence type="ECO:0000256" key="2">
    <source>
        <dbReference type="ARBA" id="ARBA00022448"/>
    </source>
</evidence>
<feature type="transmembrane region" description="Helical" evidence="6">
    <location>
        <begin position="218"/>
        <end position="239"/>
    </location>
</feature>
<feature type="transmembrane region" description="Helical" evidence="6">
    <location>
        <begin position="88"/>
        <end position="105"/>
    </location>
</feature>
<dbReference type="EMBL" id="KN832970">
    <property type="protein sequence ID" value="KIM92208.1"/>
    <property type="molecule type" value="Genomic_DNA"/>
</dbReference>
<dbReference type="Proteomes" id="UP000054166">
    <property type="component" value="Unassembled WGS sequence"/>
</dbReference>
<evidence type="ECO:0000256" key="3">
    <source>
        <dbReference type="ARBA" id="ARBA00022692"/>
    </source>
</evidence>
<evidence type="ECO:0000313" key="8">
    <source>
        <dbReference type="EMBL" id="KIM92208.1"/>
    </source>
</evidence>
<feature type="transmembrane region" description="Helical" evidence="6">
    <location>
        <begin position="159"/>
        <end position="177"/>
    </location>
</feature>
<feature type="domain" description="Major facilitator superfamily (MFS) profile" evidence="7">
    <location>
        <begin position="92"/>
        <end position="249"/>
    </location>
</feature>
<gene>
    <name evidence="8" type="ORF">PILCRDRAFT_301</name>
</gene>
<sequence length="249" mass="27520">MDGRTVRLFNTWLVGSNRHITIQLFLQNYIDAFKMVSSSFNVAKPMQGKIGLSATINTTSLDKAAVYLHNHSKSEEGSVNAKTLLRKIDWIILPLAFLCYAVQFIDKININYAAVMGMNEDLKLVGNNFTNAATALYIATFIGEILTGCILQKIPPGEWLGINVILWGIVTASTATVKNYHGLLACRVLLGLFEAAMSPCLMLITGMWYTKPEAVRRFIVWFCGVGIGQIFGGLTSWGFQHFKGESIEG</sequence>
<evidence type="ECO:0000256" key="5">
    <source>
        <dbReference type="ARBA" id="ARBA00023136"/>
    </source>
</evidence>
<dbReference type="HOGENOM" id="CLU_1116099_0_0_1"/>